<evidence type="ECO:0000256" key="6">
    <source>
        <dbReference type="ARBA" id="ARBA00022842"/>
    </source>
</evidence>
<dbReference type="Gene3D" id="3.40.50.300">
    <property type="entry name" value="P-loop containing nucleotide triphosphate hydrolases"/>
    <property type="match status" value="1"/>
</dbReference>
<comment type="caution">
    <text evidence="12">The sequence shown here is derived from an EMBL/GenBank/DDBJ whole genome shotgun (WGS) entry which is preliminary data.</text>
</comment>
<dbReference type="GO" id="GO:0000917">
    <property type="term" value="P:division septum assembly"/>
    <property type="evidence" value="ECO:0007669"/>
    <property type="project" value="UniProtKB-KW"/>
</dbReference>
<reference evidence="12" key="1">
    <citation type="journal article" date="2022" name="Int. J. Syst. Evol. Microbiol.">
        <title>Granulimonas faecalis gen. nov., sp. nov., and Leptogranulimonas caecicola gen. nov., sp. nov., novel lactate-producing Atopobiaceae bacteria isolated from mouse intestines, and an emended description of the family Atopobiaceae.</title>
        <authorList>
            <person name="Morinaga K."/>
            <person name="Kusada H."/>
            <person name="Sakamoto S."/>
            <person name="Murakami T."/>
            <person name="Toyoda A."/>
            <person name="Mori H."/>
            <person name="Meng X.Y."/>
            <person name="Takashino M."/>
            <person name="Murotomi K."/>
            <person name="Tamaki H."/>
        </authorList>
    </citation>
    <scope>NUCLEOTIDE SEQUENCE</scope>
    <source>
        <strain evidence="12">OPF53</strain>
    </source>
</reference>
<evidence type="ECO:0000259" key="11">
    <source>
        <dbReference type="PROSITE" id="PS51706"/>
    </source>
</evidence>
<dbReference type="InterPro" id="IPR019987">
    <property type="entry name" value="GTP-bd_ribosome_bio_YsxC"/>
</dbReference>
<evidence type="ECO:0000256" key="3">
    <source>
        <dbReference type="ARBA" id="ARBA00022618"/>
    </source>
</evidence>
<name>A0AAV5B2P5_9ACTN</name>
<dbReference type="PANTHER" id="PTHR11649:SF13">
    <property type="entry name" value="ENGB-TYPE G DOMAIN-CONTAINING PROTEIN"/>
    <property type="match status" value="1"/>
</dbReference>
<dbReference type="GO" id="GO:0046872">
    <property type="term" value="F:metal ion binding"/>
    <property type="evidence" value="ECO:0007669"/>
    <property type="project" value="UniProtKB-KW"/>
</dbReference>
<gene>
    <name evidence="10 12" type="primary">engB</name>
    <name evidence="12" type="ORF">ATOP_06590</name>
</gene>
<organism evidence="12 13">
    <name type="scientific">Granulimonas faecalis</name>
    <dbReference type="NCBI Taxonomy" id="2894155"/>
    <lineage>
        <taxon>Bacteria</taxon>
        <taxon>Bacillati</taxon>
        <taxon>Actinomycetota</taxon>
        <taxon>Coriobacteriia</taxon>
        <taxon>Coriobacteriales</taxon>
        <taxon>Kribbibacteriaceae</taxon>
        <taxon>Granulimonas</taxon>
    </lineage>
</organism>
<dbReference type="SUPFAM" id="SSF52540">
    <property type="entry name" value="P-loop containing nucleoside triphosphate hydrolases"/>
    <property type="match status" value="1"/>
</dbReference>
<dbReference type="GO" id="GO:0005525">
    <property type="term" value="F:GTP binding"/>
    <property type="evidence" value="ECO:0007669"/>
    <property type="project" value="UniProtKB-UniRule"/>
</dbReference>
<accession>A0AAV5B2P5</accession>
<evidence type="ECO:0000256" key="7">
    <source>
        <dbReference type="ARBA" id="ARBA00023134"/>
    </source>
</evidence>
<evidence type="ECO:0000256" key="2">
    <source>
        <dbReference type="ARBA" id="ARBA00009638"/>
    </source>
</evidence>
<dbReference type="InterPro" id="IPR006073">
    <property type="entry name" value="GTP-bd"/>
</dbReference>
<evidence type="ECO:0000256" key="9">
    <source>
        <dbReference type="ARBA" id="ARBA00023306"/>
    </source>
</evidence>
<dbReference type="NCBIfam" id="TIGR03598">
    <property type="entry name" value="GTPase_YsxC"/>
    <property type="match status" value="1"/>
</dbReference>
<keyword evidence="9 10" id="KW-0131">Cell cycle</keyword>
<evidence type="ECO:0000256" key="8">
    <source>
        <dbReference type="ARBA" id="ARBA00023210"/>
    </source>
</evidence>
<proteinExistence type="inferred from homology"/>
<keyword evidence="7 10" id="KW-0342">GTP-binding</keyword>
<evidence type="ECO:0000313" key="12">
    <source>
        <dbReference type="EMBL" id="GJM55004.1"/>
    </source>
</evidence>
<comment type="function">
    <text evidence="10">Necessary for normal cell division and for the maintenance of normal septation.</text>
</comment>
<dbReference type="EMBL" id="BQKC01000001">
    <property type="protein sequence ID" value="GJM55004.1"/>
    <property type="molecule type" value="Genomic_DNA"/>
</dbReference>
<dbReference type="InterPro" id="IPR027417">
    <property type="entry name" value="P-loop_NTPase"/>
</dbReference>
<evidence type="ECO:0000256" key="5">
    <source>
        <dbReference type="ARBA" id="ARBA00022741"/>
    </source>
</evidence>
<dbReference type="CDD" id="cd01876">
    <property type="entry name" value="YihA_EngB"/>
    <property type="match status" value="1"/>
</dbReference>
<dbReference type="AlphaFoldDB" id="A0AAV5B2P5"/>
<dbReference type="PROSITE" id="PS51706">
    <property type="entry name" value="G_ENGB"/>
    <property type="match status" value="1"/>
</dbReference>
<comment type="similarity">
    <text evidence="2 10">Belongs to the TRAFAC class TrmE-Era-EngA-EngB-Septin-like GTPase superfamily. EngB GTPase family.</text>
</comment>
<keyword evidence="4" id="KW-0479">Metal-binding</keyword>
<dbReference type="NCBIfam" id="TIGR00231">
    <property type="entry name" value="small_GTP"/>
    <property type="match status" value="1"/>
</dbReference>
<feature type="domain" description="EngB-type G" evidence="11">
    <location>
        <begin position="25"/>
        <end position="195"/>
    </location>
</feature>
<comment type="cofactor">
    <cofactor evidence="1">
        <name>Mg(2+)</name>
        <dbReference type="ChEBI" id="CHEBI:18420"/>
    </cofactor>
</comment>
<sequence length="195" mass="21481">MEKIDFTHARFCAAYGTPDQIPEAKRPEVSVVGRSNVGKSSLINRLVGRKALAKVSSKPGKTATVNFYDVDGIYLVDLPGYGFAKVSAAEKRRWADLIGGYFDQERSFNLVVSLVDIRHEPQKLDHEMVGFLKEGGFPFVVVLTKADKLSRAQQQRQRALIARELDIDPETVLVTSAEKGQGIDELKDAISAACV</sequence>
<keyword evidence="6" id="KW-0460">Magnesium</keyword>
<dbReference type="Proteomes" id="UP001055025">
    <property type="component" value="Unassembled WGS sequence"/>
</dbReference>
<dbReference type="InterPro" id="IPR030393">
    <property type="entry name" value="G_ENGB_dom"/>
</dbReference>
<dbReference type="HAMAP" id="MF_00321">
    <property type="entry name" value="GTPase_EngB"/>
    <property type="match status" value="1"/>
</dbReference>
<evidence type="ECO:0000256" key="10">
    <source>
        <dbReference type="HAMAP-Rule" id="MF_00321"/>
    </source>
</evidence>
<dbReference type="Pfam" id="PF01926">
    <property type="entry name" value="MMR_HSR1"/>
    <property type="match status" value="1"/>
</dbReference>
<protein>
    <recommendedName>
        <fullName evidence="10">Probable GTP-binding protein EngB</fullName>
    </recommendedName>
</protein>
<evidence type="ECO:0000256" key="1">
    <source>
        <dbReference type="ARBA" id="ARBA00001946"/>
    </source>
</evidence>
<keyword evidence="13" id="KW-1185">Reference proteome</keyword>
<keyword evidence="5 10" id="KW-0547">Nucleotide-binding</keyword>
<evidence type="ECO:0000256" key="4">
    <source>
        <dbReference type="ARBA" id="ARBA00022723"/>
    </source>
</evidence>
<dbReference type="PANTHER" id="PTHR11649">
    <property type="entry name" value="MSS1/TRME-RELATED GTP-BINDING PROTEIN"/>
    <property type="match status" value="1"/>
</dbReference>
<keyword evidence="8 10" id="KW-0717">Septation</keyword>
<evidence type="ECO:0000313" key="13">
    <source>
        <dbReference type="Proteomes" id="UP001055025"/>
    </source>
</evidence>
<dbReference type="InterPro" id="IPR005225">
    <property type="entry name" value="Small_GTP-bd"/>
</dbReference>
<keyword evidence="3 10" id="KW-0132">Cell division</keyword>